<evidence type="ECO:0000313" key="2">
    <source>
        <dbReference type="EMBL" id="EME41180.1"/>
    </source>
</evidence>
<evidence type="ECO:0000256" key="1">
    <source>
        <dbReference type="SAM" id="MobiDB-lite"/>
    </source>
</evidence>
<dbReference type="Proteomes" id="UP000016933">
    <property type="component" value="Unassembled WGS sequence"/>
</dbReference>
<name>N1PI26_DOTSN</name>
<gene>
    <name evidence="2" type="ORF">DOTSEDRAFT_73565</name>
</gene>
<sequence length="136" mass="14654">MVHNQGFLIASDPTSQNASPLPLSVNPSSNLLHALPLKPTPIPPSSPQPHQTSDPFLHTSRPSRRYDIRQPRTIAPSSPSADIDALSDSSEGLLRACVATSAGKRSVFDNFKRCRSFTSLPSVRPAVRIPSATRGF</sequence>
<organism evidence="2 3">
    <name type="scientific">Dothistroma septosporum (strain NZE10 / CBS 128990)</name>
    <name type="common">Red band needle blight fungus</name>
    <name type="synonym">Mycosphaerella pini</name>
    <dbReference type="NCBI Taxonomy" id="675120"/>
    <lineage>
        <taxon>Eukaryota</taxon>
        <taxon>Fungi</taxon>
        <taxon>Dikarya</taxon>
        <taxon>Ascomycota</taxon>
        <taxon>Pezizomycotina</taxon>
        <taxon>Dothideomycetes</taxon>
        <taxon>Dothideomycetidae</taxon>
        <taxon>Mycosphaerellales</taxon>
        <taxon>Mycosphaerellaceae</taxon>
        <taxon>Dothistroma</taxon>
    </lineage>
</organism>
<dbReference type="AlphaFoldDB" id="N1PI26"/>
<accession>N1PI26</accession>
<protein>
    <submittedName>
        <fullName evidence="2">Uncharacterized protein</fullName>
    </submittedName>
</protein>
<keyword evidence="3" id="KW-1185">Reference proteome</keyword>
<dbReference type="EMBL" id="KB446542">
    <property type="protein sequence ID" value="EME41180.1"/>
    <property type="molecule type" value="Genomic_DNA"/>
</dbReference>
<evidence type="ECO:0000313" key="3">
    <source>
        <dbReference type="Proteomes" id="UP000016933"/>
    </source>
</evidence>
<feature type="compositionally biased region" description="Pro residues" evidence="1">
    <location>
        <begin position="38"/>
        <end position="47"/>
    </location>
</feature>
<reference evidence="3" key="1">
    <citation type="journal article" date="2012" name="PLoS Genet.">
        <title>The genomes of the fungal plant pathogens Cladosporium fulvum and Dothistroma septosporum reveal adaptation to different hosts and lifestyles but also signatures of common ancestry.</title>
        <authorList>
            <person name="de Wit P.J.G.M."/>
            <person name="van der Burgt A."/>
            <person name="Oekmen B."/>
            <person name="Stergiopoulos I."/>
            <person name="Abd-Elsalam K.A."/>
            <person name="Aerts A.L."/>
            <person name="Bahkali A.H."/>
            <person name="Beenen H.G."/>
            <person name="Chettri P."/>
            <person name="Cox M.P."/>
            <person name="Datema E."/>
            <person name="de Vries R.P."/>
            <person name="Dhillon B."/>
            <person name="Ganley A.R."/>
            <person name="Griffiths S.A."/>
            <person name="Guo Y."/>
            <person name="Hamelin R.C."/>
            <person name="Henrissat B."/>
            <person name="Kabir M.S."/>
            <person name="Jashni M.K."/>
            <person name="Kema G."/>
            <person name="Klaubauf S."/>
            <person name="Lapidus A."/>
            <person name="Levasseur A."/>
            <person name="Lindquist E."/>
            <person name="Mehrabi R."/>
            <person name="Ohm R.A."/>
            <person name="Owen T.J."/>
            <person name="Salamov A."/>
            <person name="Schwelm A."/>
            <person name="Schijlen E."/>
            <person name="Sun H."/>
            <person name="van den Burg H.A."/>
            <person name="van Ham R.C.H.J."/>
            <person name="Zhang S."/>
            <person name="Goodwin S.B."/>
            <person name="Grigoriev I.V."/>
            <person name="Collemare J."/>
            <person name="Bradshaw R.E."/>
        </authorList>
    </citation>
    <scope>NUCLEOTIDE SEQUENCE [LARGE SCALE GENOMIC DNA]</scope>
    <source>
        <strain evidence="3">NZE10 / CBS 128990</strain>
    </source>
</reference>
<feature type="region of interest" description="Disordered" evidence="1">
    <location>
        <begin position="1"/>
        <end position="66"/>
    </location>
</feature>
<feature type="compositionally biased region" description="Low complexity" evidence="1">
    <location>
        <begin position="17"/>
        <end position="37"/>
    </location>
</feature>
<reference evidence="2 3" key="2">
    <citation type="journal article" date="2012" name="PLoS Pathog.">
        <title>Diverse lifestyles and strategies of plant pathogenesis encoded in the genomes of eighteen Dothideomycetes fungi.</title>
        <authorList>
            <person name="Ohm R.A."/>
            <person name="Feau N."/>
            <person name="Henrissat B."/>
            <person name="Schoch C.L."/>
            <person name="Horwitz B.A."/>
            <person name="Barry K.W."/>
            <person name="Condon B.J."/>
            <person name="Copeland A.C."/>
            <person name="Dhillon B."/>
            <person name="Glaser F."/>
            <person name="Hesse C.N."/>
            <person name="Kosti I."/>
            <person name="LaButti K."/>
            <person name="Lindquist E.A."/>
            <person name="Lucas S."/>
            <person name="Salamov A.A."/>
            <person name="Bradshaw R.E."/>
            <person name="Ciuffetti L."/>
            <person name="Hamelin R.C."/>
            <person name="Kema G.H.J."/>
            <person name="Lawrence C."/>
            <person name="Scott J.A."/>
            <person name="Spatafora J.W."/>
            <person name="Turgeon B.G."/>
            <person name="de Wit P.J.G.M."/>
            <person name="Zhong S."/>
            <person name="Goodwin S.B."/>
            <person name="Grigoriev I.V."/>
        </authorList>
    </citation>
    <scope>NUCLEOTIDE SEQUENCE [LARGE SCALE GENOMIC DNA]</scope>
    <source>
        <strain evidence="3">NZE10 / CBS 128990</strain>
    </source>
</reference>
<proteinExistence type="predicted"/>
<dbReference type="HOGENOM" id="CLU_1875386_0_0_1"/>
<dbReference type="OrthoDB" id="3646777at2759"/>